<keyword evidence="3" id="KW-1185">Reference proteome</keyword>
<feature type="transmembrane region" description="Helical" evidence="1">
    <location>
        <begin position="43"/>
        <end position="62"/>
    </location>
</feature>
<gene>
    <name evidence="2" type="ORF">HYPSUDRAFT_48507</name>
</gene>
<keyword evidence="1" id="KW-1133">Transmembrane helix</keyword>
<name>A0A0D2LWQ3_HYPSF</name>
<sequence>MDADERSLSSVLAFERIDLDFEHVLASLLPRLQQLRKLSSNSLSVIGSVGGGLSVVLAGLAFTGN</sequence>
<keyword evidence="1" id="KW-0472">Membrane</keyword>
<dbReference type="AlphaFoldDB" id="A0A0D2LWQ3"/>
<organism evidence="2 3">
    <name type="scientific">Hypholoma sublateritium (strain FD-334 SS-4)</name>
    <dbReference type="NCBI Taxonomy" id="945553"/>
    <lineage>
        <taxon>Eukaryota</taxon>
        <taxon>Fungi</taxon>
        <taxon>Dikarya</taxon>
        <taxon>Basidiomycota</taxon>
        <taxon>Agaricomycotina</taxon>
        <taxon>Agaricomycetes</taxon>
        <taxon>Agaricomycetidae</taxon>
        <taxon>Agaricales</taxon>
        <taxon>Agaricineae</taxon>
        <taxon>Strophariaceae</taxon>
        <taxon>Hypholoma</taxon>
    </lineage>
</organism>
<evidence type="ECO:0000313" key="3">
    <source>
        <dbReference type="Proteomes" id="UP000054270"/>
    </source>
</evidence>
<proteinExistence type="predicted"/>
<accession>A0A0D2LWQ3</accession>
<keyword evidence="1" id="KW-0812">Transmembrane</keyword>
<reference evidence="3" key="1">
    <citation type="submission" date="2014-04" db="EMBL/GenBank/DDBJ databases">
        <title>Evolutionary Origins and Diversification of the Mycorrhizal Mutualists.</title>
        <authorList>
            <consortium name="DOE Joint Genome Institute"/>
            <consortium name="Mycorrhizal Genomics Consortium"/>
            <person name="Kohler A."/>
            <person name="Kuo A."/>
            <person name="Nagy L.G."/>
            <person name="Floudas D."/>
            <person name="Copeland A."/>
            <person name="Barry K.W."/>
            <person name="Cichocki N."/>
            <person name="Veneault-Fourrey C."/>
            <person name="LaButti K."/>
            <person name="Lindquist E.A."/>
            <person name="Lipzen A."/>
            <person name="Lundell T."/>
            <person name="Morin E."/>
            <person name="Murat C."/>
            <person name="Riley R."/>
            <person name="Ohm R."/>
            <person name="Sun H."/>
            <person name="Tunlid A."/>
            <person name="Henrissat B."/>
            <person name="Grigoriev I.V."/>
            <person name="Hibbett D.S."/>
            <person name="Martin F."/>
        </authorList>
    </citation>
    <scope>NUCLEOTIDE SEQUENCE [LARGE SCALE GENOMIC DNA]</scope>
    <source>
        <strain evidence="3">FD-334 SS-4</strain>
    </source>
</reference>
<evidence type="ECO:0000256" key="1">
    <source>
        <dbReference type="SAM" id="Phobius"/>
    </source>
</evidence>
<dbReference type="EMBL" id="KN817649">
    <property type="protein sequence ID" value="KJA15283.1"/>
    <property type="molecule type" value="Genomic_DNA"/>
</dbReference>
<dbReference type="Proteomes" id="UP000054270">
    <property type="component" value="Unassembled WGS sequence"/>
</dbReference>
<protein>
    <submittedName>
        <fullName evidence="2">Uncharacterized protein</fullName>
    </submittedName>
</protein>
<evidence type="ECO:0000313" key="2">
    <source>
        <dbReference type="EMBL" id="KJA15283.1"/>
    </source>
</evidence>